<dbReference type="InterPro" id="IPR018490">
    <property type="entry name" value="cNMP-bd_dom_sf"/>
</dbReference>
<proteinExistence type="predicted"/>
<dbReference type="STRING" id="418495.SAMN05216215_103853"/>
<dbReference type="InterPro" id="IPR014710">
    <property type="entry name" value="RmlC-like_jellyroll"/>
</dbReference>
<protein>
    <submittedName>
        <fullName evidence="6">cAMP-binding domain of CRP or a regulatory subunit of cAMP-dependent protein kinases</fullName>
    </submittedName>
</protein>
<reference evidence="7" key="1">
    <citation type="submission" date="2016-10" db="EMBL/GenBank/DDBJ databases">
        <authorList>
            <person name="Varghese N."/>
            <person name="Submissions S."/>
        </authorList>
    </citation>
    <scope>NUCLEOTIDE SEQUENCE [LARGE SCALE GENOMIC DNA]</scope>
    <source>
        <strain evidence="7">CGMCC 4.3530</strain>
    </source>
</reference>
<dbReference type="InterPro" id="IPR000595">
    <property type="entry name" value="cNMP-bd_dom"/>
</dbReference>
<dbReference type="PROSITE" id="PS00889">
    <property type="entry name" value="CNMP_BINDING_2"/>
    <property type="match status" value="1"/>
</dbReference>
<evidence type="ECO:0000313" key="6">
    <source>
        <dbReference type="EMBL" id="SDY89755.1"/>
    </source>
</evidence>
<evidence type="ECO:0000256" key="3">
    <source>
        <dbReference type="ARBA" id="ARBA00023163"/>
    </source>
</evidence>
<dbReference type="Pfam" id="PF00027">
    <property type="entry name" value="cNMP_binding"/>
    <property type="match status" value="1"/>
</dbReference>
<dbReference type="GO" id="GO:0006355">
    <property type="term" value="P:regulation of DNA-templated transcription"/>
    <property type="evidence" value="ECO:0007669"/>
    <property type="project" value="InterPro"/>
</dbReference>
<keyword evidence="1" id="KW-0805">Transcription regulation</keyword>
<feature type="domain" description="Cyclic nucleotide-binding" evidence="4">
    <location>
        <begin position="1"/>
        <end position="84"/>
    </location>
</feature>
<dbReference type="AlphaFoldDB" id="A0A1H3NMV6"/>
<name>A0A1H3NMV6_9PSEU</name>
<feature type="domain" description="HTH crp-type" evidence="5">
    <location>
        <begin position="97"/>
        <end position="169"/>
    </location>
</feature>
<accession>A0A1H3NMV6</accession>
<dbReference type="SUPFAM" id="SSF46785">
    <property type="entry name" value="Winged helix' DNA-binding domain"/>
    <property type="match status" value="1"/>
</dbReference>
<dbReference type="GO" id="GO:0003677">
    <property type="term" value="F:DNA binding"/>
    <property type="evidence" value="ECO:0007669"/>
    <property type="project" value="UniProtKB-KW"/>
</dbReference>
<dbReference type="InterPro" id="IPR012318">
    <property type="entry name" value="HTH_CRP"/>
</dbReference>
<evidence type="ECO:0000259" key="5">
    <source>
        <dbReference type="PROSITE" id="PS51063"/>
    </source>
</evidence>
<dbReference type="EMBL" id="FNOK01000038">
    <property type="protein sequence ID" value="SDY89755.1"/>
    <property type="molecule type" value="Genomic_DNA"/>
</dbReference>
<dbReference type="PROSITE" id="PS51063">
    <property type="entry name" value="HTH_CRP_2"/>
    <property type="match status" value="1"/>
</dbReference>
<gene>
    <name evidence="6" type="ORF">SAMN05216215_103853</name>
</gene>
<dbReference type="GO" id="GO:0016301">
    <property type="term" value="F:kinase activity"/>
    <property type="evidence" value="ECO:0007669"/>
    <property type="project" value="UniProtKB-KW"/>
</dbReference>
<evidence type="ECO:0000259" key="4">
    <source>
        <dbReference type="PROSITE" id="PS50042"/>
    </source>
</evidence>
<dbReference type="Pfam" id="PF13545">
    <property type="entry name" value="HTH_Crp_2"/>
    <property type="match status" value="1"/>
</dbReference>
<dbReference type="InterPro" id="IPR018488">
    <property type="entry name" value="cNMP-bd_CS"/>
</dbReference>
<keyword evidence="6" id="KW-0418">Kinase</keyword>
<keyword evidence="2" id="KW-0238">DNA-binding</keyword>
<keyword evidence="7" id="KW-1185">Reference proteome</keyword>
<sequence>MLLVEEGLVKAVLPDRDGAEPVVGLFGAGDLLGEIGVVGHRPRSAHIVALTSGIVVRVPGDVFRLMQQRDDDVRALLDESWWQRQRNADARQLSQTRDVRTRVATTLLSWARAFGRPTESGLLMRGVSQLDIAQAVCASDKTVDAVLARFRASGLLRTGRLWYQVLDPQAMESLAVLTESQTDQ</sequence>
<dbReference type="CDD" id="cd00038">
    <property type="entry name" value="CAP_ED"/>
    <property type="match status" value="1"/>
</dbReference>
<evidence type="ECO:0000313" key="7">
    <source>
        <dbReference type="Proteomes" id="UP000199529"/>
    </source>
</evidence>
<evidence type="ECO:0000256" key="1">
    <source>
        <dbReference type="ARBA" id="ARBA00023015"/>
    </source>
</evidence>
<dbReference type="SUPFAM" id="SSF51206">
    <property type="entry name" value="cAMP-binding domain-like"/>
    <property type="match status" value="1"/>
</dbReference>
<dbReference type="Gene3D" id="2.60.120.10">
    <property type="entry name" value="Jelly Rolls"/>
    <property type="match status" value="1"/>
</dbReference>
<keyword evidence="3" id="KW-0804">Transcription</keyword>
<dbReference type="Proteomes" id="UP000199529">
    <property type="component" value="Unassembled WGS sequence"/>
</dbReference>
<dbReference type="InterPro" id="IPR036388">
    <property type="entry name" value="WH-like_DNA-bd_sf"/>
</dbReference>
<keyword evidence="6" id="KW-0808">Transferase</keyword>
<dbReference type="InterPro" id="IPR036390">
    <property type="entry name" value="WH_DNA-bd_sf"/>
</dbReference>
<organism evidence="6 7">
    <name type="scientific">Saccharopolyspora shandongensis</name>
    <dbReference type="NCBI Taxonomy" id="418495"/>
    <lineage>
        <taxon>Bacteria</taxon>
        <taxon>Bacillati</taxon>
        <taxon>Actinomycetota</taxon>
        <taxon>Actinomycetes</taxon>
        <taxon>Pseudonocardiales</taxon>
        <taxon>Pseudonocardiaceae</taxon>
        <taxon>Saccharopolyspora</taxon>
    </lineage>
</organism>
<dbReference type="Gene3D" id="1.10.10.10">
    <property type="entry name" value="Winged helix-like DNA-binding domain superfamily/Winged helix DNA-binding domain"/>
    <property type="match status" value="1"/>
</dbReference>
<dbReference type="PROSITE" id="PS50042">
    <property type="entry name" value="CNMP_BINDING_3"/>
    <property type="match status" value="1"/>
</dbReference>
<evidence type="ECO:0000256" key="2">
    <source>
        <dbReference type="ARBA" id="ARBA00023125"/>
    </source>
</evidence>